<comment type="caution">
    <text evidence="9">The sequence shown here is derived from an EMBL/GenBank/DDBJ whole genome shotgun (WGS) entry which is preliminary data.</text>
</comment>
<dbReference type="GO" id="GO:0015179">
    <property type="term" value="F:L-amino acid transmembrane transporter activity"/>
    <property type="evidence" value="ECO:0007669"/>
    <property type="project" value="TreeGrafter"/>
</dbReference>
<dbReference type="Pfam" id="PF01490">
    <property type="entry name" value="Aa_trans"/>
    <property type="match status" value="1"/>
</dbReference>
<feature type="transmembrane region" description="Helical" evidence="7">
    <location>
        <begin position="374"/>
        <end position="392"/>
    </location>
</feature>
<dbReference type="EMBL" id="JBBNAE010000009">
    <property type="protein sequence ID" value="KAK9097110.1"/>
    <property type="molecule type" value="Genomic_DNA"/>
</dbReference>
<feature type="transmembrane region" description="Helical" evidence="7">
    <location>
        <begin position="398"/>
        <end position="420"/>
    </location>
</feature>
<feature type="transmembrane region" description="Helical" evidence="7">
    <location>
        <begin position="176"/>
        <end position="193"/>
    </location>
</feature>
<feature type="transmembrane region" description="Helical" evidence="7">
    <location>
        <begin position="125"/>
        <end position="145"/>
    </location>
</feature>
<evidence type="ECO:0000313" key="10">
    <source>
        <dbReference type="Proteomes" id="UP001417504"/>
    </source>
</evidence>
<feature type="transmembrane region" description="Helical" evidence="7">
    <location>
        <begin position="286"/>
        <end position="305"/>
    </location>
</feature>
<evidence type="ECO:0000256" key="4">
    <source>
        <dbReference type="ARBA" id="ARBA00022989"/>
    </source>
</evidence>
<evidence type="ECO:0000256" key="2">
    <source>
        <dbReference type="ARBA" id="ARBA00022692"/>
    </source>
</evidence>
<feature type="transmembrane region" description="Helical" evidence="7">
    <location>
        <begin position="436"/>
        <end position="458"/>
    </location>
</feature>
<evidence type="ECO:0000256" key="5">
    <source>
        <dbReference type="ARBA" id="ARBA00023136"/>
    </source>
</evidence>
<feature type="region of interest" description="Disordered" evidence="6">
    <location>
        <begin position="1"/>
        <end position="31"/>
    </location>
</feature>
<dbReference type="AlphaFoldDB" id="A0AAP0HV48"/>
<keyword evidence="4 7" id="KW-1133">Transmembrane helix</keyword>
<evidence type="ECO:0000256" key="3">
    <source>
        <dbReference type="ARBA" id="ARBA00022970"/>
    </source>
</evidence>
<keyword evidence="3" id="KW-0029">Amino-acid transport</keyword>
<reference evidence="9 10" key="1">
    <citation type="submission" date="2024-01" db="EMBL/GenBank/DDBJ databases">
        <title>Genome assemblies of Stephania.</title>
        <authorList>
            <person name="Yang L."/>
        </authorList>
    </citation>
    <scope>NUCLEOTIDE SEQUENCE [LARGE SCALE GENOMIC DNA]</scope>
    <source>
        <strain evidence="9">QJT</strain>
        <tissue evidence="9">Leaf</tissue>
    </source>
</reference>
<evidence type="ECO:0000256" key="6">
    <source>
        <dbReference type="SAM" id="MobiDB-lite"/>
    </source>
</evidence>
<keyword evidence="10" id="KW-1185">Reference proteome</keyword>
<evidence type="ECO:0000259" key="8">
    <source>
        <dbReference type="Pfam" id="PF01490"/>
    </source>
</evidence>
<proteinExistence type="predicted"/>
<dbReference type="Proteomes" id="UP001417504">
    <property type="component" value="Unassembled WGS sequence"/>
</dbReference>
<name>A0AAP0HV48_9MAGN</name>
<dbReference type="PANTHER" id="PTHR22950:SF686">
    <property type="entry name" value="AMINO ACID TRANSPORTER AVT6A-LIKE"/>
    <property type="match status" value="1"/>
</dbReference>
<keyword evidence="3" id="KW-0813">Transport</keyword>
<evidence type="ECO:0000256" key="7">
    <source>
        <dbReference type="SAM" id="Phobius"/>
    </source>
</evidence>
<evidence type="ECO:0000256" key="1">
    <source>
        <dbReference type="ARBA" id="ARBA00004141"/>
    </source>
</evidence>
<evidence type="ECO:0000313" key="9">
    <source>
        <dbReference type="EMBL" id="KAK9097110.1"/>
    </source>
</evidence>
<dbReference type="PANTHER" id="PTHR22950">
    <property type="entry name" value="AMINO ACID TRANSPORTER"/>
    <property type="match status" value="1"/>
</dbReference>
<organism evidence="9 10">
    <name type="scientific">Stephania japonica</name>
    <dbReference type="NCBI Taxonomy" id="461633"/>
    <lineage>
        <taxon>Eukaryota</taxon>
        <taxon>Viridiplantae</taxon>
        <taxon>Streptophyta</taxon>
        <taxon>Embryophyta</taxon>
        <taxon>Tracheophyta</taxon>
        <taxon>Spermatophyta</taxon>
        <taxon>Magnoliopsida</taxon>
        <taxon>Ranunculales</taxon>
        <taxon>Menispermaceae</taxon>
        <taxon>Menispermoideae</taxon>
        <taxon>Cissampelideae</taxon>
        <taxon>Stephania</taxon>
    </lineage>
</organism>
<feature type="domain" description="Amino acid transporter transmembrane" evidence="8">
    <location>
        <begin position="48"/>
        <end position="437"/>
    </location>
</feature>
<keyword evidence="5 7" id="KW-0472">Membrane</keyword>
<feature type="transmembrane region" description="Helical" evidence="7">
    <location>
        <begin position="77"/>
        <end position="99"/>
    </location>
</feature>
<sequence>MTILTSASEKKHRRSPKTTTTTTTTPFLLPQTHHHHDDYDDYYSSEGGFFGAVFNLSTTVVGAGIMALPAAAKELGLIQGVIMIVLIAVLTESSIEMVLRFGKASKASSYSGVVGDAFGGVDRTILLACIVVNNVGMLVVYMIIIGDVLSGTWADGAHHTGVIEGWFGQRWWTTRFALLLFTTIFVLAPLLSFRRLDSLRYTSALSVFLALLFVVIMAGIAILKMAQGDVGMPRLLPKIDGQASFWKLFTTFPVLVTAYICHYSIHPIENELKDPMQMKSIVRASMGLCTSVYVATSFFGFVLFGENTLDDVLANFDADLKVPYGRVVEDFVRMSYGVHLMLVFPIVFFSLRLNLDGLLFPYNTLPFAYDGKRFFGVTVGLMGFIFLGANFIPSIWDAFQFTGATAAVSIGFIFPAAITLRDPNGIATKNDRRVSWLMILMAVSSSTAAISSYLYSIFEAS</sequence>
<accession>A0AAP0HV48</accession>
<gene>
    <name evidence="9" type="ORF">Sjap_022607</name>
</gene>
<feature type="transmembrane region" description="Helical" evidence="7">
    <location>
        <begin position="205"/>
        <end position="225"/>
    </location>
</feature>
<dbReference type="GO" id="GO:0031090">
    <property type="term" value="C:organelle membrane"/>
    <property type="evidence" value="ECO:0007669"/>
    <property type="project" value="UniProtKB-ARBA"/>
</dbReference>
<feature type="transmembrane region" description="Helical" evidence="7">
    <location>
        <begin position="245"/>
        <end position="265"/>
    </location>
</feature>
<dbReference type="InterPro" id="IPR013057">
    <property type="entry name" value="AA_transpt_TM"/>
</dbReference>
<feature type="transmembrane region" description="Helical" evidence="7">
    <location>
        <begin position="49"/>
        <end position="71"/>
    </location>
</feature>
<feature type="transmembrane region" description="Helical" evidence="7">
    <location>
        <begin position="334"/>
        <end position="353"/>
    </location>
</feature>
<protein>
    <recommendedName>
        <fullName evidence="8">Amino acid transporter transmembrane domain-containing protein</fullName>
    </recommendedName>
</protein>
<comment type="subcellular location">
    <subcellularLocation>
        <location evidence="1">Membrane</location>
        <topology evidence="1">Multi-pass membrane protein</topology>
    </subcellularLocation>
</comment>
<keyword evidence="2 7" id="KW-0812">Transmembrane</keyword>